<evidence type="ECO:0000259" key="6">
    <source>
        <dbReference type="Pfam" id="PF01782"/>
    </source>
</evidence>
<proteinExistence type="inferred from homology"/>
<dbReference type="SUPFAM" id="SSF50346">
    <property type="entry name" value="PRC-barrel domain"/>
    <property type="match status" value="1"/>
</dbReference>
<comment type="subunit">
    <text evidence="5">Binds ribosomal protein uS19.</text>
</comment>
<accession>A0A395M169</accession>
<evidence type="ECO:0000313" key="9">
    <source>
        <dbReference type="Proteomes" id="UP000266389"/>
    </source>
</evidence>
<dbReference type="PANTHER" id="PTHR33692:SF1">
    <property type="entry name" value="RIBOSOME MATURATION FACTOR RIMM"/>
    <property type="match status" value="1"/>
</dbReference>
<dbReference type="NCBIfam" id="TIGR02273">
    <property type="entry name" value="16S_RimM"/>
    <property type="match status" value="1"/>
</dbReference>
<evidence type="ECO:0000256" key="5">
    <source>
        <dbReference type="HAMAP-Rule" id="MF_00014"/>
    </source>
</evidence>
<dbReference type="GO" id="GO:0042274">
    <property type="term" value="P:ribosomal small subunit biogenesis"/>
    <property type="evidence" value="ECO:0007669"/>
    <property type="project" value="UniProtKB-UniRule"/>
</dbReference>
<dbReference type="InterPro" id="IPR011033">
    <property type="entry name" value="PRC_barrel-like_sf"/>
</dbReference>
<keyword evidence="2 5" id="KW-0690">Ribosome biogenesis</keyword>
<dbReference type="Pfam" id="PF24986">
    <property type="entry name" value="PRC_RimM"/>
    <property type="match status" value="1"/>
</dbReference>
<dbReference type="SUPFAM" id="SSF50447">
    <property type="entry name" value="Translation proteins"/>
    <property type="match status" value="1"/>
</dbReference>
<sequence length="167" mass="18696">MELFIVGRVLKPHGVRGEVKIQVETSFPEKFKSRKRLYVGKTAAEATPIEVVSARRAKSAFLLKFKGIDSPETAEKLRNHWLFIDETQLTKLGENEAYIHELVGLQALDTSGNAVGTVTDVIELPTCDAYEICIGSKSVLIPAIEEFIEEVNLSKKCVVVKRFEEFL</sequence>
<dbReference type="Proteomes" id="UP000266389">
    <property type="component" value="Unassembled WGS sequence"/>
</dbReference>
<reference evidence="8 9" key="1">
    <citation type="journal article" date="2011" name="ISME J.">
        <title>Community ecology of hot spring cyanobacterial mats: predominant populations and their functional potential.</title>
        <authorList>
            <person name="Klatt C.G."/>
            <person name="Wood J.M."/>
            <person name="Rusch D.B."/>
            <person name="Bateson M.M."/>
            <person name="Hamamura N."/>
            <person name="Heidelberg J.F."/>
            <person name="Grossman A.R."/>
            <person name="Bhaya D."/>
            <person name="Cohan F.M."/>
            <person name="Kuhl M."/>
            <person name="Bryant D.A."/>
            <person name="Ward D.M."/>
        </authorList>
    </citation>
    <scope>NUCLEOTIDE SEQUENCE [LARGE SCALE GENOMIC DNA]</scope>
    <source>
        <strain evidence="8">OS</strain>
    </source>
</reference>
<evidence type="ECO:0000259" key="7">
    <source>
        <dbReference type="Pfam" id="PF24986"/>
    </source>
</evidence>
<evidence type="ECO:0000256" key="3">
    <source>
        <dbReference type="ARBA" id="ARBA00022552"/>
    </source>
</evidence>
<name>A0A395M169_9BACT</name>
<feature type="domain" description="Ribosome maturation factor RimM PRC barrel" evidence="7">
    <location>
        <begin position="100"/>
        <end position="161"/>
    </location>
</feature>
<keyword evidence="4 5" id="KW-0143">Chaperone</keyword>
<dbReference type="AlphaFoldDB" id="A0A395M169"/>
<comment type="similarity">
    <text evidence="5">Belongs to the RimM family.</text>
</comment>
<dbReference type="HAMAP" id="MF_00014">
    <property type="entry name" value="Ribosome_mat_RimM"/>
    <property type="match status" value="1"/>
</dbReference>
<dbReference type="GO" id="GO:0005840">
    <property type="term" value="C:ribosome"/>
    <property type="evidence" value="ECO:0007669"/>
    <property type="project" value="InterPro"/>
</dbReference>
<dbReference type="InterPro" id="IPR036976">
    <property type="entry name" value="RimM_N_sf"/>
</dbReference>
<keyword evidence="3 5" id="KW-0698">rRNA processing</keyword>
<dbReference type="GO" id="GO:0043022">
    <property type="term" value="F:ribosome binding"/>
    <property type="evidence" value="ECO:0007669"/>
    <property type="project" value="InterPro"/>
</dbReference>
<gene>
    <name evidence="5 8" type="primary">rimM</name>
    <name evidence="8" type="ORF">D0433_05855</name>
</gene>
<dbReference type="Gene3D" id="2.30.30.240">
    <property type="entry name" value="PRC-barrel domain"/>
    <property type="match status" value="1"/>
</dbReference>
<dbReference type="InterPro" id="IPR009000">
    <property type="entry name" value="Transl_B-barrel_sf"/>
</dbReference>
<comment type="function">
    <text evidence="5">An accessory protein needed during the final step in the assembly of 30S ribosomal subunit, possibly for assembly of the head region. Essential for efficient processing of 16S rRNA. May be needed both before and after RbfA during the maturation of 16S rRNA. It has affinity for free ribosomal 30S subunits but not for 70S ribosomes.</text>
</comment>
<dbReference type="PANTHER" id="PTHR33692">
    <property type="entry name" value="RIBOSOME MATURATION FACTOR RIMM"/>
    <property type="match status" value="1"/>
</dbReference>
<dbReference type="InterPro" id="IPR002676">
    <property type="entry name" value="RimM_N"/>
</dbReference>
<dbReference type="InterPro" id="IPR056792">
    <property type="entry name" value="PRC_RimM"/>
</dbReference>
<comment type="subcellular location">
    <subcellularLocation>
        <location evidence="5">Cytoplasm</location>
    </subcellularLocation>
</comment>
<dbReference type="GO" id="GO:0005737">
    <property type="term" value="C:cytoplasm"/>
    <property type="evidence" value="ECO:0007669"/>
    <property type="project" value="UniProtKB-SubCell"/>
</dbReference>
<dbReference type="GO" id="GO:0006364">
    <property type="term" value="P:rRNA processing"/>
    <property type="evidence" value="ECO:0007669"/>
    <property type="project" value="UniProtKB-UniRule"/>
</dbReference>
<evidence type="ECO:0000256" key="2">
    <source>
        <dbReference type="ARBA" id="ARBA00022517"/>
    </source>
</evidence>
<dbReference type="InterPro" id="IPR011961">
    <property type="entry name" value="RimM"/>
</dbReference>
<dbReference type="EMBL" id="PHFL01000039">
    <property type="protein sequence ID" value="RFM24506.1"/>
    <property type="molecule type" value="Genomic_DNA"/>
</dbReference>
<comment type="caution">
    <text evidence="8">The sequence shown here is derived from an EMBL/GenBank/DDBJ whole genome shotgun (WGS) entry which is preliminary data.</text>
</comment>
<feature type="domain" description="RimM N-terminal" evidence="6">
    <location>
        <begin position="6"/>
        <end position="87"/>
    </location>
</feature>
<evidence type="ECO:0000313" key="8">
    <source>
        <dbReference type="EMBL" id="RFM24506.1"/>
    </source>
</evidence>
<comment type="domain">
    <text evidence="5">The PRC barrel domain binds ribosomal protein uS19.</text>
</comment>
<evidence type="ECO:0000256" key="4">
    <source>
        <dbReference type="ARBA" id="ARBA00023186"/>
    </source>
</evidence>
<dbReference type="Gene3D" id="2.40.30.60">
    <property type="entry name" value="RimM"/>
    <property type="match status" value="1"/>
</dbReference>
<protein>
    <recommendedName>
        <fullName evidence="5">Ribosome maturation factor RimM</fullName>
    </recommendedName>
</protein>
<dbReference type="Pfam" id="PF01782">
    <property type="entry name" value="RimM"/>
    <property type="match status" value="1"/>
</dbReference>
<organism evidence="8 9">
    <name type="scientific">Candidatus Thermochlorobacter aerophilus</name>
    <dbReference type="NCBI Taxonomy" id="1868324"/>
    <lineage>
        <taxon>Bacteria</taxon>
        <taxon>Pseudomonadati</taxon>
        <taxon>Chlorobiota</taxon>
        <taxon>Chlorobiia</taxon>
        <taxon>Chlorobiales</taxon>
        <taxon>Candidatus Thermochlorobacteriaceae</taxon>
        <taxon>Candidatus Thermochlorobacter</taxon>
    </lineage>
</organism>
<keyword evidence="1 5" id="KW-0963">Cytoplasm</keyword>
<evidence type="ECO:0000256" key="1">
    <source>
        <dbReference type="ARBA" id="ARBA00022490"/>
    </source>
</evidence>